<dbReference type="PROSITE" id="PS01270">
    <property type="entry name" value="BAND_7"/>
    <property type="match status" value="1"/>
</dbReference>
<dbReference type="CDD" id="cd08829">
    <property type="entry name" value="SPFH_paraslipin"/>
    <property type="match status" value="1"/>
</dbReference>
<keyword evidence="11" id="KW-1185">Reference proteome</keyword>
<evidence type="ECO:0000256" key="7">
    <source>
        <dbReference type="SAM" id="MobiDB-lite"/>
    </source>
</evidence>
<accession>A0A248JZ65</accession>
<keyword evidence="5 8" id="KW-1133">Transmembrane helix</keyword>
<dbReference type="EMBL" id="CP022111">
    <property type="protein sequence ID" value="ASG23494.1"/>
    <property type="molecule type" value="Genomic_DNA"/>
</dbReference>
<dbReference type="Proteomes" id="UP000197153">
    <property type="component" value="Chromosome 2"/>
</dbReference>
<reference evidence="10 11" key="1">
    <citation type="submission" date="2017-06" db="EMBL/GenBank/DDBJ databases">
        <title>Complete genome sequence of Nitrospirillum amazonense strain CBAmC, an endophytic nitrogen-fixing and plant growth-promoting bacterium, isolated from sugarcane.</title>
        <authorList>
            <person name="Schwab S."/>
            <person name="dos Santos Teixeira K.R."/>
            <person name="Simoes Araujo J.L."/>
            <person name="Soares Vidal M."/>
            <person name="Borges de Freitas H.R."/>
            <person name="Rivello Crivelaro A.L."/>
            <person name="Bueno de Camargo Nunes A."/>
            <person name="dos Santos C.M."/>
            <person name="Palmeira da Silva Rosa D."/>
            <person name="da Silva Padilha D."/>
            <person name="da Silva E."/>
            <person name="Araujo Terra L."/>
            <person name="Soares Mendes V."/>
            <person name="Farinelli L."/>
            <person name="Magalhaes Cruz L."/>
            <person name="Baldani J.I."/>
        </authorList>
    </citation>
    <scope>NUCLEOTIDE SEQUENCE [LARGE SCALE GENOMIC DNA]</scope>
    <source>
        <strain evidence="10 11">CBAmC</strain>
    </source>
</reference>
<evidence type="ECO:0000256" key="5">
    <source>
        <dbReference type="ARBA" id="ARBA00022989"/>
    </source>
</evidence>
<feature type="transmembrane region" description="Helical" evidence="8">
    <location>
        <begin position="22"/>
        <end position="42"/>
    </location>
</feature>
<evidence type="ECO:0000256" key="4">
    <source>
        <dbReference type="ARBA" id="ARBA00022692"/>
    </source>
</evidence>
<comment type="subcellular location">
    <subcellularLocation>
        <location evidence="1">Membrane</location>
        <topology evidence="1">Single-pass membrane protein</topology>
    </subcellularLocation>
</comment>
<dbReference type="PANTHER" id="PTHR43327">
    <property type="entry name" value="STOMATIN-LIKE PROTEIN 2, MITOCHONDRIAL"/>
    <property type="match status" value="1"/>
</dbReference>
<dbReference type="Pfam" id="PF01145">
    <property type="entry name" value="Band_7"/>
    <property type="match status" value="1"/>
</dbReference>
<dbReference type="GO" id="GO:0098552">
    <property type="term" value="C:side of membrane"/>
    <property type="evidence" value="ECO:0007669"/>
    <property type="project" value="UniProtKB-ARBA"/>
</dbReference>
<dbReference type="PANTHER" id="PTHR43327:SF10">
    <property type="entry name" value="STOMATIN-LIKE PROTEIN 2, MITOCHONDRIAL"/>
    <property type="match status" value="1"/>
</dbReference>
<evidence type="ECO:0000313" key="11">
    <source>
        <dbReference type="Proteomes" id="UP000197153"/>
    </source>
</evidence>
<evidence type="ECO:0000256" key="8">
    <source>
        <dbReference type="SAM" id="Phobius"/>
    </source>
</evidence>
<evidence type="ECO:0000313" key="10">
    <source>
        <dbReference type="EMBL" id="ASG23494.1"/>
    </source>
</evidence>
<dbReference type="KEGG" id="nao:Y958_13920"/>
<dbReference type="Gene3D" id="3.30.479.30">
    <property type="entry name" value="Band 7 domain"/>
    <property type="match status" value="1"/>
</dbReference>
<keyword evidence="4 8" id="KW-0812">Transmembrane</keyword>
<organism evidence="10 11">
    <name type="scientific">Nitrospirillum viridazoti CBAmc</name>
    <dbReference type="NCBI Taxonomy" id="1441467"/>
    <lineage>
        <taxon>Bacteria</taxon>
        <taxon>Pseudomonadati</taxon>
        <taxon>Pseudomonadota</taxon>
        <taxon>Alphaproteobacteria</taxon>
        <taxon>Rhodospirillales</taxon>
        <taxon>Azospirillaceae</taxon>
        <taxon>Nitrospirillum</taxon>
        <taxon>Nitrospirillum viridazoti</taxon>
    </lineage>
</organism>
<dbReference type="InterPro" id="IPR036013">
    <property type="entry name" value="Band_7/SPFH_dom_sf"/>
</dbReference>
<sequence length="360" mass="38661">MAGQSGAAVPAAAPAPTSGRDALSPFGVFILAVLAFAIVLVYSSIKTVPQGMEYTVERFGRYTRTLKPGLAIIVPFVDRIGARQTMQEVVLDVPSQEIITKDNAMVTVDGVLFFQVLDAAKASYEVRNLDRAVLNLTMTNLRTVMGSMDLDELLSQRDAINARLLTVVDAATHPWGVKITRVEIRDIQPPRDLVDSMARQMKAERERRALILEAEGQRQSAILRAEGEKQSAILQAEGKKEAAFREAEARVRLAEAEATATRVVSEAIAGGSVQAVNYFIAQRYVDALKGFAASPNQKILFMPMESTGILGALGGIAELAKDSFAGVPANRPAPPPRRGDPPAAGGQLQPGDSPWSTPGR</sequence>
<dbReference type="InterPro" id="IPR050710">
    <property type="entry name" value="Band7/mec-2_domain"/>
</dbReference>
<dbReference type="SUPFAM" id="SSF117892">
    <property type="entry name" value="Band 7/SPFH domain"/>
    <property type="match status" value="1"/>
</dbReference>
<dbReference type="SMART" id="SM00244">
    <property type="entry name" value="PHB"/>
    <property type="match status" value="1"/>
</dbReference>
<evidence type="ECO:0000256" key="1">
    <source>
        <dbReference type="ARBA" id="ARBA00004167"/>
    </source>
</evidence>
<dbReference type="InterPro" id="IPR001107">
    <property type="entry name" value="Band_7"/>
</dbReference>
<evidence type="ECO:0000256" key="6">
    <source>
        <dbReference type="ARBA" id="ARBA00023136"/>
    </source>
</evidence>
<dbReference type="InterPro" id="IPR001972">
    <property type="entry name" value="Stomatin_HflK_fam"/>
</dbReference>
<evidence type="ECO:0000256" key="3">
    <source>
        <dbReference type="ARBA" id="ARBA00017055"/>
    </source>
</evidence>
<dbReference type="FunFam" id="3.30.479.30:FF:000004">
    <property type="entry name" value="Putative membrane protease family, stomatin"/>
    <property type="match status" value="1"/>
</dbReference>
<comment type="similarity">
    <text evidence="2">Belongs to the band 7/mec-2 family.</text>
</comment>
<protein>
    <recommendedName>
        <fullName evidence="3">Protein QmcA</fullName>
    </recommendedName>
</protein>
<name>A0A248JZ65_9PROT</name>
<dbReference type="PRINTS" id="PR00721">
    <property type="entry name" value="STOMATIN"/>
</dbReference>
<dbReference type="GO" id="GO:0005886">
    <property type="term" value="C:plasma membrane"/>
    <property type="evidence" value="ECO:0007669"/>
    <property type="project" value="UniProtKB-ARBA"/>
</dbReference>
<evidence type="ECO:0000256" key="2">
    <source>
        <dbReference type="ARBA" id="ARBA00008164"/>
    </source>
</evidence>
<feature type="region of interest" description="Disordered" evidence="7">
    <location>
        <begin position="325"/>
        <end position="360"/>
    </location>
</feature>
<gene>
    <name evidence="10" type="ORF">Y958_13920</name>
</gene>
<proteinExistence type="inferred from homology"/>
<feature type="domain" description="Band 7" evidence="9">
    <location>
        <begin position="43"/>
        <end position="201"/>
    </location>
</feature>
<dbReference type="AlphaFoldDB" id="A0A248JZ65"/>
<dbReference type="InterPro" id="IPR018080">
    <property type="entry name" value="Band_7/stomatin-like_CS"/>
</dbReference>
<keyword evidence="6 8" id="KW-0472">Membrane</keyword>
<evidence type="ECO:0000259" key="9">
    <source>
        <dbReference type="SMART" id="SM00244"/>
    </source>
</evidence>